<accession>A0AB74N841</accession>
<dbReference type="InterPro" id="IPR025935">
    <property type="entry name" value="AbiH"/>
</dbReference>
<dbReference type="Proteomes" id="UP000322220">
    <property type="component" value="Unassembled WGS sequence"/>
</dbReference>
<reference evidence="1 2" key="1">
    <citation type="submission" date="2019-08" db="EMBL/GenBank/DDBJ databases">
        <title>Soil Listeria distribution.</title>
        <authorList>
            <person name="Liao J."/>
        </authorList>
    </citation>
    <scope>NUCLEOTIDE SEQUENCE [LARGE SCALE GENOMIC DNA]</scope>
    <source>
        <strain evidence="1 2">IN-RH-2-BL1</strain>
    </source>
</reference>
<comment type="caution">
    <text evidence="1">The sequence shown here is derived from an EMBL/GenBank/DDBJ whole genome shotgun (WGS) entry which is preliminary data.</text>
</comment>
<organism evidence="1 2">
    <name type="scientific">Listeria monocytogenes</name>
    <dbReference type="NCBI Taxonomy" id="1639"/>
    <lineage>
        <taxon>Bacteria</taxon>
        <taxon>Bacillati</taxon>
        <taxon>Bacillota</taxon>
        <taxon>Bacilli</taxon>
        <taxon>Bacillales</taxon>
        <taxon>Listeriaceae</taxon>
        <taxon>Listeria</taxon>
    </lineage>
</organism>
<dbReference type="AlphaFoldDB" id="A0AB74N841"/>
<gene>
    <name evidence="1" type="ORF">FZW98_14660</name>
</gene>
<dbReference type="RefSeq" id="WP_149058264.1">
    <property type="nucleotide sequence ID" value="NZ_VTIK01000010.1"/>
</dbReference>
<name>A0AB74N841_LISMN</name>
<evidence type="ECO:0008006" key="3">
    <source>
        <dbReference type="Google" id="ProtNLM"/>
    </source>
</evidence>
<evidence type="ECO:0000313" key="2">
    <source>
        <dbReference type="Proteomes" id="UP000322220"/>
    </source>
</evidence>
<proteinExistence type="predicted"/>
<dbReference type="EMBL" id="VTIK01000010">
    <property type="protein sequence ID" value="TYU49475.1"/>
    <property type="molecule type" value="Genomic_DNA"/>
</dbReference>
<evidence type="ECO:0000313" key="1">
    <source>
        <dbReference type="EMBL" id="TYU49475.1"/>
    </source>
</evidence>
<dbReference type="Pfam" id="PF14253">
    <property type="entry name" value="AbiH"/>
    <property type="match status" value="1"/>
</dbReference>
<sequence length="413" mass="48413">MYNIGEPKEETGLIILGNGLDINSSLPSKFIEYYQFRCLSLGLEINSDNNLKDRNSIQMEMMKPLYPREYAINNIIAVVGDDKLKNNITFWDLVLIYSEKLTGQENWCNIEWKILYVMEKLKIHLNKNLEELFQRLTNDEIAMSGEIQRKGIYELISELGDERKIYTWFAAFIKEIRESDYDDITIERFLLLELNKYEHAFSEYIKESMENNVLYLEERSKNIKGLISGIPYLNKINIMNFNFSSDVLANLTDVSVEKGIEVNVHGEAEENKVIFGVDAKSIDNIEQMNFGYDLTKTSRKLAMKTEWAISVLDETVVHVIFYGHSLSEADYAYFQSIFDYLDIYDKPIMLYFYYTNYMKETGDFETVRRNQTYAVRKLIEEYGSTFDNEAKGKNLLHKLLLEERISVLELECE</sequence>
<protein>
    <recommendedName>
        <fullName evidence="3">Phage abortive infection protein</fullName>
    </recommendedName>
</protein>